<evidence type="ECO:0000313" key="5">
    <source>
        <dbReference type="EMBL" id="EXC33993.1"/>
    </source>
</evidence>
<name>W9SZ74_9ROSA</name>
<reference evidence="6" key="1">
    <citation type="submission" date="2013-01" db="EMBL/GenBank/DDBJ databases">
        <title>Draft Genome Sequence of a Mulberry Tree, Morus notabilis C.K. Schneid.</title>
        <authorList>
            <person name="He N."/>
            <person name="Zhao S."/>
        </authorList>
    </citation>
    <scope>NUCLEOTIDE SEQUENCE</scope>
</reference>
<organism evidence="5 6">
    <name type="scientific">Morus notabilis</name>
    <dbReference type="NCBI Taxonomy" id="981085"/>
    <lineage>
        <taxon>Eukaryota</taxon>
        <taxon>Viridiplantae</taxon>
        <taxon>Streptophyta</taxon>
        <taxon>Embryophyta</taxon>
        <taxon>Tracheophyta</taxon>
        <taxon>Spermatophyta</taxon>
        <taxon>Magnoliopsida</taxon>
        <taxon>eudicotyledons</taxon>
        <taxon>Gunneridae</taxon>
        <taxon>Pentapetalae</taxon>
        <taxon>rosids</taxon>
        <taxon>fabids</taxon>
        <taxon>Rosales</taxon>
        <taxon>Moraceae</taxon>
        <taxon>Moreae</taxon>
        <taxon>Morus</taxon>
    </lineage>
</organism>
<evidence type="ECO:0000313" key="6">
    <source>
        <dbReference type="Proteomes" id="UP000030645"/>
    </source>
</evidence>
<evidence type="ECO:0000256" key="1">
    <source>
        <dbReference type="ARBA" id="ARBA00010838"/>
    </source>
</evidence>
<evidence type="ECO:0000256" key="3">
    <source>
        <dbReference type="ARBA" id="ARBA00023295"/>
    </source>
</evidence>
<dbReference type="GO" id="GO:0005975">
    <property type="term" value="P:carbohydrate metabolic process"/>
    <property type="evidence" value="ECO:0007669"/>
    <property type="project" value="InterPro"/>
</dbReference>
<dbReference type="SUPFAM" id="SSF51445">
    <property type="entry name" value="(Trans)glycosidases"/>
    <property type="match status" value="3"/>
</dbReference>
<feature type="signal peptide" evidence="4">
    <location>
        <begin position="1"/>
        <end position="19"/>
    </location>
</feature>
<dbReference type="STRING" id="981085.W9SZ74"/>
<dbReference type="Proteomes" id="UP000030645">
    <property type="component" value="Unassembled WGS sequence"/>
</dbReference>
<dbReference type="GO" id="GO:0008422">
    <property type="term" value="F:beta-glucosidase activity"/>
    <property type="evidence" value="ECO:0007669"/>
    <property type="project" value="TreeGrafter"/>
</dbReference>
<dbReference type="InterPro" id="IPR017853">
    <property type="entry name" value="GH"/>
</dbReference>
<dbReference type="EMBL" id="KE346346">
    <property type="protein sequence ID" value="EXC33993.1"/>
    <property type="molecule type" value="Genomic_DNA"/>
</dbReference>
<comment type="similarity">
    <text evidence="1">Belongs to the glycosyl hydrolase 1 family.</text>
</comment>
<dbReference type="InterPro" id="IPR033132">
    <property type="entry name" value="GH_1_N_CS"/>
</dbReference>
<dbReference type="Gene3D" id="3.20.20.80">
    <property type="entry name" value="Glycosidases"/>
    <property type="match status" value="5"/>
</dbReference>
<feature type="chain" id="PRO_5004933347" evidence="4">
    <location>
        <begin position="20"/>
        <end position="950"/>
    </location>
</feature>
<dbReference type="PRINTS" id="PR00131">
    <property type="entry name" value="GLHYDRLASE1"/>
</dbReference>
<protein>
    <submittedName>
        <fullName evidence="5">Beta-glucosidase 11</fullName>
    </submittedName>
</protein>
<dbReference type="PANTHER" id="PTHR10353">
    <property type="entry name" value="GLYCOSYL HYDROLASE"/>
    <property type="match status" value="1"/>
</dbReference>
<sequence length="950" mass="109234">MWGISFSLFALMSFGLVGAIVCKNVIRADFPAGFVFGAGSSAYQTEGAANQDGRTPSIWDTFAHAKYIEPGGDIACDGYHRYKESNHMLHYTILTSHKYLKINMEDGKDFMKYADVCFREFGDRVKHWTTINEANVFAMGGYGAGLLPPQRCSHPFGDCSKGNSTTEPYIAAHHMLLAHASVYRLYEKNYKDKQRGFIGLNLLSFSFVPLTDSSDDEIATERANVLFIGWFLNPLVFGDYPVLMKKNAGSRLPAFTVQESESIRSSFDFLGLNYYFEMNVTTMPYVLQLEKRDVVADMGIQLEMIIHSRLRGKFKYPIAPWGLTGVLEYIKQHYNNPLIYIHENGQRTQRNSTLEDWPRIEYLQAYIGGVIDTIRNGSNLKGYFAWSFMDSFELFDGYEARFGFYYINFDDPELKRRLGAIVCKNVIRADFPAGFVFGAGSSAYQTEGAANQDGRTPSIWDTFAHARYIKPSADIACDGYHRYKESNHMLHYTILTSHKYLKINMEDGKDFMKYADVCFREFGDRVKHWTTINEANVFAMGGYGSGQVPPQRCSHPFGDCSKGNSTTEPYIAAHIMLLAHASVYRLYEKNYKDKQRGFIGLNLLSFSFVPLTDSSDDEIATERANVLFIGWFLNPLVFGDYPVLMKKNAGSRLPAFTVQESESIRSSFDFLGLNYYFEMNVTKIPNVLQLEERDVAADMGIQLENVLNFTSRSEYPIAPWGLTGVLEYIKQHYNNPLIYIHENGQRTQRNSTLEDWPRIEYLQAYIRCVIDNIRNGSNLKGYFAWSFMDSFELFDGYEARFGFYYINFDDPELKRRRKLSAHWYSHFLKRENITLDGIDKQRGFIGLNLLSFSFVPLTDSSDDEIATERANVLFIGWNGSNLKGYFAWSFMDSFELFDGYEARFGFYYINFDDPELKRRRKLSAHWYSHFLKRENITLDGIVLSPSRDYI</sequence>
<keyword evidence="3" id="KW-0326">Glycosidase</keyword>
<evidence type="ECO:0000256" key="4">
    <source>
        <dbReference type="SAM" id="SignalP"/>
    </source>
</evidence>
<dbReference type="Pfam" id="PF00232">
    <property type="entry name" value="Glyco_hydro_1"/>
    <property type="match status" value="5"/>
</dbReference>
<keyword evidence="6" id="KW-1185">Reference proteome</keyword>
<gene>
    <name evidence="5" type="ORF">L484_007550</name>
</gene>
<accession>W9SZ74</accession>
<evidence type="ECO:0000256" key="2">
    <source>
        <dbReference type="ARBA" id="ARBA00022801"/>
    </source>
</evidence>
<keyword evidence="4" id="KW-0732">Signal</keyword>
<dbReference type="AlphaFoldDB" id="W9SZ74"/>
<keyword evidence="2" id="KW-0378">Hydrolase</keyword>
<dbReference type="InterPro" id="IPR001360">
    <property type="entry name" value="Glyco_hydro_1"/>
</dbReference>
<dbReference type="eggNOG" id="KOG0626">
    <property type="taxonomic scope" value="Eukaryota"/>
</dbReference>
<dbReference type="PROSITE" id="PS00653">
    <property type="entry name" value="GLYCOSYL_HYDROL_F1_2"/>
    <property type="match status" value="2"/>
</dbReference>
<dbReference type="PANTHER" id="PTHR10353:SF29">
    <property type="entry name" value="BETA-GLUCOSIDASE 11"/>
    <property type="match status" value="1"/>
</dbReference>
<dbReference type="FunFam" id="3.20.20.80:FF:000020">
    <property type="entry name" value="Beta-glucosidase 12"/>
    <property type="match status" value="2"/>
</dbReference>
<proteinExistence type="inferred from homology"/>